<gene>
    <name evidence="2" type="ORF">MYW70_00375</name>
</gene>
<reference evidence="2 3" key="1">
    <citation type="submission" date="2022-03" db="EMBL/GenBank/DDBJ databases">
        <title>Sea Food Isolates.</title>
        <authorList>
            <person name="Li C."/>
        </authorList>
    </citation>
    <scope>NUCLEOTIDE SEQUENCE [LARGE SCALE GENOMIC DNA]</scope>
    <source>
        <strain evidence="2 3">19MO01SH08</strain>
    </source>
</reference>
<evidence type="ECO:0000313" key="2">
    <source>
        <dbReference type="EMBL" id="XAG31707.1"/>
    </source>
</evidence>
<sequence>MTFIYLPLYSDRDNTVHPKSGLNAWNASSKNPNSPNPKPRPADEVYIPIPKWVHEHFPYFFGFDALDPTQQNASSNGFYLHSPIGRWDAIVTQENSKGLETNPQSDLGYWLLRNILKLPYNTELTMDILNRKEIDSVKITKIDNSNFRIEIAPFNAFRNWKNTLSS</sequence>
<dbReference type="EMBL" id="CP095785">
    <property type="protein sequence ID" value="XAG31707.1"/>
    <property type="molecule type" value="Genomic_DNA"/>
</dbReference>
<organism evidence="2 3">
    <name type="scientific">Proteus faecis</name>
    <dbReference type="NCBI Taxonomy" id="2050967"/>
    <lineage>
        <taxon>Bacteria</taxon>
        <taxon>Pseudomonadati</taxon>
        <taxon>Pseudomonadota</taxon>
        <taxon>Gammaproteobacteria</taxon>
        <taxon>Enterobacterales</taxon>
        <taxon>Morganellaceae</taxon>
        <taxon>Proteus</taxon>
    </lineage>
</organism>
<name>A0ABZ3EM80_9GAMM</name>
<evidence type="ECO:0000313" key="3">
    <source>
        <dbReference type="Proteomes" id="UP001438077"/>
    </source>
</evidence>
<protein>
    <submittedName>
        <fullName evidence="2">Uncharacterized protein</fullName>
    </submittedName>
</protein>
<keyword evidence="3" id="KW-1185">Reference proteome</keyword>
<dbReference type="RefSeq" id="WP_342639710.1">
    <property type="nucleotide sequence ID" value="NZ_CP095785.1"/>
</dbReference>
<accession>A0ABZ3EM80</accession>
<feature type="region of interest" description="Disordered" evidence="1">
    <location>
        <begin position="20"/>
        <end position="42"/>
    </location>
</feature>
<dbReference type="Proteomes" id="UP001438077">
    <property type="component" value="Chromosome"/>
</dbReference>
<feature type="compositionally biased region" description="Low complexity" evidence="1">
    <location>
        <begin position="23"/>
        <end position="33"/>
    </location>
</feature>
<evidence type="ECO:0000256" key="1">
    <source>
        <dbReference type="SAM" id="MobiDB-lite"/>
    </source>
</evidence>
<proteinExistence type="predicted"/>